<evidence type="ECO:0000256" key="2">
    <source>
        <dbReference type="ARBA" id="ARBA00023242"/>
    </source>
</evidence>
<keyword evidence="2" id="KW-0539">Nucleus</keyword>
<evidence type="ECO:0000259" key="4">
    <source>
        <dbReference type="Pfam" id="PF12047"/>
    </source>
</evidence>
<dbReference type="STRING" id="57577.A0A2K3LBE0"/>
<evidence type="ECO:0000313" key="6">
    <source>
        <dbReference type="Proteomes" id="UP000236291"/>
    </source>
</evidence>
<evidence type="ECO:0000313" key="5">
    <source>
        <dbReference type="EMBL" id="PNX75833.1"/>
    </source>
</evidence>
<dbReference type="ExpressionAtlas" id="A0A2K3LBE0">
    <property type="expression patterns" value="baseline"/>
</dbReference>
<comment type="subcellular location">
    <subcellularLocation>
        <location evidence="1">Nucleus</location>
    </subcellularLocation>
</comment>
<feature type="region of interest" description="Disordered" evidence="3">
    <location>
        <begin position="37"/>
        <end position="90"/>
    </location>
</feature>
<reference evidence="5 6" key="1">
    <citation type="journal article" date="2014" name="Am. J. Bot.">
        <title>Genome assembly and annotation for red clover (Trifolium pratense; Fabaceae).</title>
        <authorList>
            <person name="Istvanek J."/>
            <person name="Jaros M."/>
            <person name="Krenek A."/>
            <person name="Repkova J."/>
        </authorList>
    </citation>
    <scope>NUCLEOTIDE SEQUENCE [LARGE SCALE GENOMIC DNA]</scope>
    <source>
        <strain evidence="6">cv. Tatra</strain>
        <tissue evidence="5">Young leaves</tissue>
    </source>
</reference>
<evidence type="ECO:0000256" key="3">
    <source>
        <dbReference type="SAM" id="MobiDB-lite"/>
    </source>
</evidence>
<dbReference type="AlphaFoldDB" id="A0A2K3LBE0"/>
<dbReference type="Proteomes" id="UP000236291">
    <property type="component" value="Unassembled WGS sequence"/>
</dbReference>
<feature type="non-terminal residue" evidence="5">
    <location>
        <position position="208"/>
    </location>
</feature>
<dbReference type="EMBL" id="ASHM01029691">
    <property type="protein sequence ID" value="PNX75833.1"/>
    <property type="molecule type" value="Genomic_DNA"/>
</dbReference>
<comment type="caution">
    <text evidence="5">The sequence shown here is derived from an EMBL/GenBank/DDBJ whole genome shotgun (WGS) entry which is preliminary data.</text>
</comment>
<dbReference type="Pfam" id="PF12047">
    <property type="entry name" value="DNMT1-RFD"/>
    <property type="match status" value="1"/>
</dbReference>
<organism evidence="5 6">
    <name type="scientific">Trifolium pratense</name>
    <name type="common">Red clover</name>
    <dbReference type="NCBI Taxonomy" id="57577"/>
    <lineage>
        <taxon>Eukaryota</taxon>
        <taxon>Viridiplantae</taxon>
        <taxon>Streptophyta</taxon>
        <taxon>Embryophyta</taxon>
        <taxon>Tracheophyta</taxon>
        <taxon>Spermatophyta</taxon>
        <taxon>Magnoliopsida</taxon>
        <taxon>eudicotyledons</taxon>
        <taxon>Gunneridae</taxon>
        <taxon>Pentapetalae</taxon>
        <taxon>rosids</taxon>
        <taxon>fabids</taxon>
        <taxon>Fabales</taxon>
        <taxon>Fabaceae</taxon>
        <taxon>Papilionoideae</taxon>
        <taxon>50 kb inversion clade</taxon>
        <taxon>NPAAA clade</taxon>
        <taxon>Hologalegina</taxon>
        <taxon>IRL clade</taxon>
        <taxon>Trifolieae</taxon>
        <taxon>Trifolium</taxon>
    </lineage>
</organism>
<keyword evidence="5" id="KW-0808">Transferase</keyword>
<gene>
    <name evidence="5" type="ORF">L195_g031775</name>
</gene>
<accession>A0A2K3LBE0</accession>
<reference evidence="5 6" key="2">
    <citation type="journal article" date="2017" name="Front. Plant Sci.">
        <title>Gene Classification and Mining of Molecular Markers Useful in Red Clover (Trifolium pratense) Breeding.</title>
        <authorList>
            <person name="Istvanek J."/>
            <person name="Dluhosova J."/>
            <person name="Dluhos P."/>
            <person name="Patkova L."/>
            <person name="Nedelnik J."/>
            <person name="Repkova J."/>
        </authorList>
    </citation>
    <scope>NUCLEOTIDE SEQUENCE [LARGE SCALE GENOMIC DNA]</scope>
    <source>
        <strain evidence="6">cv. Tatra</strain>
        <tissue evidence="5">Young leaves</tissue>
    </source>
</reference>
<evidence type="ECO:0000256" key="1">
    <source>
        <dbReference type="ARBA" id="ARBA00004123"/>
    </source>
</evidence>
<dbReference type="GO" id="GO:0005634">
    <property type="term" value="C:nucleus"/>
    <property type="evidence" value="ECO:0007669"/>
    <property type="project" value="UniProtKB-SubCell"/>
</dbReference>
<dbReference type="GO" id="GO:0008168">
    <property type="term" value="F:methyltransferase activity"/>
    <property type="evidence" value="ECO:0007669"/>
    <property type="project" value="UniProtKB-KW"/>
</dbReference>
<name>A0A2K3LBE0_TRIPR</name>
<proteinExistence type="predicted"/>
<dbReference type="GO" id="GO:0032259">
    <property type="term" value="P:methylation"/>
    <property type="evidence" value="ECO:0007669"/>
    <property type="project" value="UniProtKB-KW"/>
</dbReference>
<dbReference type="InterPro" id="IPR022702">
    <property type="entry name" value="Cytosine_MeTrfase1_RFD"/>
</dbReference>
<feature type="domain" description="RFTS" evidence="4">
    <location>
        <begin position="130"/>
        <end position="208"/>
    </location>
</feature>
<sequence>MGSASLLNSSDSSQQGNVDDYDAYKYLINISCSADLPRVKDNNSIEEPVASNTQEEVMAGGKQKKRGLSESSEQPAPTRKMPKRSVSAARKNLKEQTFSISDKSSLIETKQDQIVEEEFLAVRMTAGQDDGRPNRRLTDFILHDETGAAQPLEMLEINDLFITGLILPLEGSVDKKKEEGVRCEGFGRIESWDISGYEDGSPVIWIST</sequence>
<keyword evidence="5" id="KW-0489">Methyltransferase</keyword>
<protein>
    <submittedName>
        <fullName evidence="5">DNA (Cytosine-5)-methyltransferase</fullName>
    </submittedName>
</protein>